<dbReference type="InterPro" id="IPR013554">
    <property type="entry name" value="RNR_N"/>
</dbReference>
<dbReference type="UniPathway" id="UPA00326"/>
<evidence type="ECO:0000256" key="9">
    <source>
        <dbReference type="ARBA" id="ARBA00047754"/>
    </source>
</evidence>
<dbReference type="InterPro" id="IPR039718">
    <property type="entry name" value="Rrm1"/>
</dbReference>
<dbReference type="InterPro" id="IPR013509">
    <property type="entry name" value="RNR_lsu_N"/>
</dbReference>
<comment type="similarity">
    <text evidence="1 10">Belongs to the ribonucleoside diphosphate reductase large chain family.</text>
</comment>
<dbReference type="PANTHER" id="PTHR11573">
    <property type="entry name" value="RIBONUCLEOSIDE-DIPHOSPHATE REDUCTASE LARGE CHAIN"/>
    <property type="match status" value="1"/>
</dbReference>
<evidence type="ECO:0000256" key="5">
    <source>
        <dbReference type="ARBA" id="ARBA00022840"/>
    </source>
</evidence>
<dbReference type="EMBL" id="FNPI01000007">
    <property type="protein sequence ID" value="SDZ16196.1"/>
    <property type="molecule type" value="Genomic_DNA"/>
</dbReference>
<dbReference type="PANTHER" id="PTHR11573:SF30">
    <property type="entry name" value="RIBONUCLEOSIDE-DIPHOSPHATE REDUCTASE 2 SUBUNIT ALPHA"/>
    <property type="match status" value="1"/>
</dbReference>
<sequence>MQAPELSKKVKEDTYFTLNNLLNLPKEGNIQIDKDLAAVRAYFLEYVNPNTVFFHSLNEKLDYLIENDYIKEDFLAKYDRNFVKQLFNRIYDHKFRFRTFMGAYKFYSQYAMKTDDGQRFLERYEDRLAFNALALADGNKQLALDLADELINQRYQPATPTFLNIGKKRAGEMVSCFLLTVADDMNSIGRSINSALQLSKLGGGVGISLSNLRANNDPIRGIYGLADGVVPVMKMFEDAFSYANQGGARDGAGVVYLNIFHPDVVEFLSVRKENADEKVRIKTLSLGLIVPDVFYELTKKNDFMYLFSPHDVEKEYGKPFAYVDITKEYDKMVDNPNIRKSKIKARDLETEISNLQNESGYPYIINIDTVNRENPVDGTIIMSNLCTEIFQVQADSTINNDQTYAQLGHDVSCNLGSTNVANLMASPDFGKSVRTMLRALTFVTDNSNIDVVPPVKNGNDKYHSVGLGAMNLHGFLAKNQLYYGSPEALEFTDVYFMLLNYWTLVESNHISIETGETFHDFAKSAYATGEYFDKYLNKPDFSFKHEKVKALFKDIFVPARKDWQQLKDSVMKHGIYNAYRLAVAPTGSISYVNEATASIHPITQRIEERTEGKRGKVYYPAPYLSNETIPYYKSAYDIDQRKIIDTYATAQKHVDQGMSMTMFMRSELPEGMYEWKVNSDHPTKKTTRDLNILRNYAWKQGIKSVYYIRTYTDDGTEVGANYCESCSI</sequence>
<dbReference type="InterPro" id="IPR026459">
    <property type="entry name" value="RNR_1b_NrdE"/>
</dbReference>
<dbReference type="InterPro" id="IPR008926">
    <property type="entry name" value="RNR_R1-su_N"/>
</dbReference>
<organism evidence="12 13">
    <name type="scientific">Evansella caseinilytica</name>
    <dbReference type="NCBI Taxonomy" id="1503961"/>
    <lineage>
        <taxon>Bacteria</taxon>
        <taxon>Bacillati</taxon>
        <taxon>Bacillota</taxon>
        <taxon>Bacilli</taxon>
        <taxon>Bacillales</taxon>
        <taxon>Bacillaceae</taxon>
        <taxon>Evansella</taxon>
    </lineage>
</organism>
<keyword evidence="8" id="KW-1015">Disulfide bond</keyword>
<reference evidence="13" key="1">
    <citation type="submission" date="2016-10" db="EMBL/GenBank/DDBJ databases">
        <authorList>
            <person name="Varghese N."/>
            <person name="Submissions S."/>
        </authorList>
    </citation>
    <scope>NUCLEOTIDE SEQUENCE [LARGE SCALE GENOMIC DNA]</scope>
    <source>
        <strain evidence="13">SP</strain>
    </source>
</reference>
<dbReference type="AlphaFoldDB" id="A0A1H3QS18"/>
<dbReference type="GO" id="GO:0004748">
    <property type="term" value="F:ribonucleoside-diphosphate reductase activity, thioredoxin disulfide as acceptor"/>
    <property type="evidence" value="ECO:0007669"/>
    <property type="project" value="UniProtKB-EC"/>
</dbReference>
<dbReference type="EC" id="1.17.4.1" evidence="2 10"/>
<evidence type="ECO:0000313" key="13">
    <source>
        <dbReference type="Proteomes" id="UP000198935"/>
    </source>
</evidence>
<keyword evidence="13" id="KW-1185">Reference proteome</keyword>
<dbReference type="NCBIfam" id="TIGR02506">
    <property type="entry name" value="NrdE_NrdA"/>
    <property type="match status" value="1"/>
</dbReference>
<evidence type="ECO:0000313" key="12">
    <source>
        <dbReference type="EMBL" id="SDZ16196.1"/>
    </source>
</evidence>
<dbReference type="SUPFAM" id="SSF48168">
    <property type="entry name" value="R1 subunit of ribonucleotide reductase, N-terminal domain"/>
    <property type="match status" value="1"/>
</dbReference>
<evidence type="ECO:0000256" key="2">
    <source>
        <dbReference type="ARBA" id="ARBA00012274"/>
    </source>
</evidence>
<dbReference type="GO" id="GO:0005971">
    <property type="term" value="C:ribonucleoside-diphosphate reductase complex"/>
    <property type="evidence" value="ECO:0007669"/>
    <property type="project" value="TreeGrafter"/>
</dbReference>
<feature type="domain" description="Ribonucleotide reductase large subunit" evidence="11">
    <location>
        <begin position="563"/>
        <end position="585"/>
    </location>
</feature>
<dbReference type="PROSITE" id="PS00089">
    <property type="entry name" value="RIBORED_LARGE"/>
    <property type="match status" value="1"/>
</dbReference>
<comment type="catalytic activity">
    <reaction evidence="9 10">
        <text>a 2'-deoxyribonucleoside 5'-diphosphate + [thioredoxin]-disulfide + H2O = a ribonucleoside 5'-diphosphate + [thioredoxin]-dithiol</text>
        <dbReference type="Rhea" id="RHEA:23252"/>
        <dbReference type="Rhea" id="RHEA-COMP:10698"/>
        <dbReference type="Rhea" id="RHEA-COMP:10700"/>
        <dbReference type="ChEBI" id="CHEBI:15377"/>
        <dbReference type="ChEBI" id="CHEBI:29950"/>
        <dbReference type="ChEBI" id="CHEBI:50058"/>
        <dbReference type="ChEBI" id="CHEBI:57930"/>
        <dbReference type="ChEBI" id="CHEBI:73316"/>
        <dbReference type="EC" id="1.17.4.1"/>
    </reaction>
</comment>
<keyword evidence="5" id="KW-0067">ATP-binding</keyword>
<gene>
    <name evidence="12" type="ORF">SAMN05421736_10725</name>
</gene>
<evidence type="ECO:0000256" key="1">
    <source>
        <dbReference type="ARBA" id="ARBA00010406"/>
    </source>
</evidence>
<name>A0A1H3QS18_9BACI</name>
<evidence type="ECO:0000256" key="6">
    <source>
        <dbReference type="ARBA" id="ARBA00023002"/>
    </source>
</evidence>
<dbReference type="Gene3D" id="3.20.70.20">
    <property type="match status" value="1"/>
</dbReference>
<dbReference type="NCBIfam" id="TIGR04170">
    <property type="entry name" value="RNR_1b_NrdE"/>
    <property type="match status" value="1"/>
</dbReference>
<keyword evidence="4" id="KW-0547">Nucleotide-binding</keyword>
<dbReference type="Pfam" id="PF08343">
    <property type="entry name" value="RNR_N"/>
    <property type="match status" value="1"/>
</dbReference>
<dbReference type="Pfam" id="PF02867">
    <property type="entry name" value="Ribonuc_red_lgC"/>
    <property type="match status" value="1"/>
</dbReference>
<evidence type="ECO:0000256" key="3">
    <source>
        <dbReference type="ARBA" id="ARBA00022533"/>
    </source>
</evidence>
<dbReference type="Pfam" id="PF00317">
    <property type="entry name" value="Ribonuc_red_lgN"/>
    <property type="match status" value="1"/>
</dbReference>
<evidence type="ECO:0000256" key="8">
    <source>
        <dbReference type="ARBA" id="ARBA00023157"/>
    </source>
</evidence>
<dbReference type="SUPFAM" id="SSF51998">
    <property type="entry name" value="PFL-like glycyl radical enzymes"/>
    <property type="match status" value="1"/>
</dbReference>
<dbReference type="InterPro" id="IPR013346">
    <property type="entry name" value="NrdE_NrdA_C"/>
</dbReference>
<proteinExistence type="inferred from homology"/>
<keyword evidence="7 10" id="KW-0215">Deoxyribonucleotide synthesis</keyword>
<accession>A0A1H3QS18</accession>
<dbReference type="Gene3D" id="1.10.1650.20">
    <property type="match status" value="1"/>
</dbReference>
<dbReference type="FunFam" id="1.10.1650.20:FF:000002">
    <property type="entry name" value="Ribonucleoside-diphosphate reductase"/>
    <property type="match status" value="1"/>
</dbReference>
<evidence type="ECO:0000256" key="4">
    <source>
        <dbReference type="ARBA" id="ARBA00022741"/>
    </source>
</evidence>
<dbReference type="Proteomes" id="UP000198935">
    <property type="component" value="Unassembled WGS sequence"/>
</dbReference>
<dbReference type="OrthoDB" id="9762933at2"/>
<dbReference type="GO" id="GO:0009263">
    <property type="term" value="P:deoxyribonucleotide biosynthetic process"/>
    <property type="evidence" value="ECO:0007669"/>
    <property type="project" value="UniProtKB-KW"/>
</dbReference>
<dbReference type="STRING" id="1503961.SAMN05421736_10725"/>
<evidence type="ECO:0000256" key="7">
    <source>
        <dbReference type="ARBA" id="ARBA00023116"/>
    </source>
</evidence>
<evidence type="ECO:0000259" key="11">
    <source>
        <dbReference type="PROSITE" id="PS00089"/>
    </source>
</evidence>
<dbReference type="GO" id="GO:0005524">
    <property type="term" value="F:ATP binding"/>
    <property type="evidence" value="ECO:0007669"/>
    <property type="project" value="UniProtKB-KW"/>
</dbReference>
<protein>
    <recommendedName>
        <fullName evidence="2 10">Ribonucleoside-diphosphate reductase</fullName>
        <ecNumber evidence="2 10">1.17.4.1</ecNumber>
    </recommendedName>
</protein>
<dbReference type="InterPro" id="IPR000788">
    <property type="entry name" value="RNR_lg_C"/>
</dbReference>
<keyword evidence="6 10" id="KW-0560">Oxidoreductase</keyword>
<dbReference type="PRINTS" id="PR01183">
    <property type="entry name" value="RIBORDTASEM1"/>
</dbReference>
<dbReference type="CDD" id="cd01679">
    <property type="entry name" value="RNR_I"/>
    <property type="match status" value="1"/>
</dbReference>
<keyword evidence="3" id="KW-0021">Allosteric enzyme</keyword>
<evidence type="ECO:0000256" key="10">
    <source>
        <dbReference type="RuleBase" id="RU003410"/>
    </source>
</evidence>
<comment type="function">
    <text evidence="10">Provides the precursors necessary for DNA synthesis. Catalyzes the biosynthesis of deoxyribonucleotides from the corresponding ribonucleotides.</text>
</comment>